<dbReference type="OrthoDB" id="3197053at2759"/>
<dbReference type="Proteomes" id="UP000383932">
    <property type="component" value="Unassembled WGS sequence"/>
</dbReference>
<proteinExistence type="predicted"/>
<comment type="caution">
    <text evidence="2">The sequence shown here is derived from an EMBL/GenBank/DDBJ whole genome shotgun (WGS) entry which is preliminary data.</text>
</comment>
<evidence type="ECO:0000313" key="2">
    <source>
        <dbReference type="EMBL" id="KAB5595000.1"/>
    </source>
</evidence>
<dbReference type="AlphaFoldDB" id="A0A5N5QTD9"/>
<keyword evidence="3" id="KW-1185">Reference proteome</keyword>
<protein>
    <submittedName>
        <fullName evidence="2">Uncharacterized protein</fullName>
    </submittedName>
</protein>
<evidence type="ECO:0000256" key="1">
    <source>
        <dbReference type="SAM" id="MobiDB-lite"/>
    </source>
</evidence>
<name>A0A5N5QTD9_9AGAM</name>
<reference evidence="2 3" key="1">
    <citation type="journal article" date="2019" name="Fungal Biol. Biotechnol.">
        <title>Draft genome sequence of fastidious pathogen Ceratobasidium theobromae, which causes vascular-streak dieback in Theobroma cacao.</title>
        <authorList>
            <person name="Ali S.S."/>
            <person name="Asman A."/>
            <person name="Shao J."/>
            <person name="Firmansyah A.P."/>
            <person name="Susilo A.W."/>
            <person name="Rosmana A."/>
            <person name="McMahon P."/>
            <person name="Junaid M."/>
            <person name="Guest D."/>
            <person name="Kheng T.Y."/>
            <person name="Meinhardt L.W."/>
            <person name="Bailey B.A."/>
        </authorList>
    </citation>
    <scope>NUCLEOTIDE SEQUENCE [LARGE SCALE GENOMIC DNA]</scope>
    <source>
        <strain evidence="2 3">CT2</strain>
    </source>
</reference>
<accession>A0A5N5QTD9</accession>
<dbReference type="EMBL" id="SSOP01000014">
    <property type="protein sequence ID" value="KAB5595000.1"/>
    <property type="molecule type" value="Genomic_DNA"/>
</dbReference>
<evidence type="ECO:0000313" key="3">
    <source>
        <dbReference type="Proteomes" id="UP000383932"/>
    </source>
</evidence>
<organism evidence="2 3">
    <name type="scientific">Ceratobasidium theobromae</name>
    <dbReference type="NCBI Taxonomy" id="1582974"/>
    <lineage>
        <taxon>Eukaryota</taxon>
        <taxon>Fungi</taxon>
        <taxon>Dikarya</taxon>
        <taxon>Basidiomycota</taxon>
        <taxon>Agaricomycotina</taxon>
        <taxon>Agaricomycetes</taxon>
        <taxon>Cantharellales</taxon>
        <taxon>Ceratobasidiaceae</taxon>
        <taxon>Ceratobasidium</taxon>
    </lineage>
</organism>
<sequence>MPVPHASPDNRHTSATTNFMTPRTPKTPDEHGSSNLGKKAVFPHLDERHDRHHILMDRVRRHAALKRVGNTFDKPIIPEDKSRTKELLKIGQSAGQVSLGSLESLRGFSRSQDVQVTSPEHTMMALENFHAHRDGVHRAAAELAKNQRAMTYIEITKEEEPPNPVIQRLDGRNKNKNRQAIEVTTPTKYLAQHVQPQFEVLERVDHSCSKTYVGMLYEIKKRRKFAQDEAKRIAETLDQVPLTYTSWKKLDEGRQARVARFLQLPDEQKDIDVQQKHWKRDDAMALYQEYKNEPEFQADVTKVLAKRISTDPRRRLTLTNGPNSVPPP</sequence>
<feature type="region of interest" description="Disordered" evidence="1">
    <location>
        <begin position="1"/>
        <end position="37"/>
    </location>
</feature>
<gene>
    <name evidence="2" type="ORF">CTheo_1633</name>
</gene>